<keyword evidence="3" id="KW-1185">Reference proteome</keyword>
<accession>A0ABQ1L8N2</accession>
<keyword evidence="1" id="KW-1133">Transmembrane helix</keyword>
<evidence type="ECO:0000313" key="3">
    <source>
        <dbReference type="Proteomes" id="UP000645462"/>
    </source>
</evidence>
<feature type="transmembrane region" description="Helical" evidence="1">
    <location>
        <begin position="6"/>
        <end position="28"/>
    </location>
</feature>
<keyword evidence="1" id="KW-0812">Transmembrane</keyword>
<protein>
    <recommendedName>
        <fullName evidence="4">DUF2802 domain-containing protein</fullName>
    </recommendedName>
</protein>
<dbReference type="EMBL" id="BMFC01000019">
    <property type="protein sequence ID" value="GGC21010.1"/>
    <property type="molecule type" value="Genomic_DNA"/>
</dbReference>
<evidence type="ECO:0008006" key="4">
    <source>
        <dbReference type="Google" id="ProtNLM"/>
    </source>
</evidence>
<proteinExistence type="predicted"/>
<name>A0ABQ1L8N2_9RHOB</name>
<dbReference type="Proteomes" id="UP000645462">
    <property type="component" value="Unassembled WGS sequence"/>
</dbReference>
<sequence length="123" mass="13128">MDMTHIELALTGLTTVCLLLMPVALLFLHRIGRELGTLNQSAAKLSEGGLAPATAATAQGAATLTELTDSVAEMKRDFEWLVSDRMIELAINMAGTGQSQDRIAQHTGISASELDAIRKIAKH</sequence>
<evidence type="ECO:0000313" key="2">
    <source>
        <dbReference type="EMBL" id="GGC21010.1"/>
    </source>
</evidence>
<gene>
    <name evidence="2" type="ORF">GCM10011363_42100</name>
</gene>
<organism evidence="2 3">
    <name type="scientific">Marivita lacus</name>
    <dbReference type="NCBI Taxonomy" id="1323742"/>
    <lineage>
        <taxon>Bacteria</taxon>
        <taxon>Pseudomonadati</taxon>
        <taxon>Pseudomonadota</taxon>
        <taxon>Alphaproteobacteria</taxon>
        <taxon>Rhodobacterales</taxon>
        <taxon>Roseobacteraceae</taxon>
        <taxon>Marivita</taxon>
    </lineage>
</organism>
<evidence type="ECO:0000256" key="1">
    <source>
        <dbReference type="SAM" id="Phobius"/>
    </source>
</evidence>
<keyword evidence="1" id="KW-0472">Membrane</keyword>
<comment type="caution">
    <text evidence="2">The sequence shown here is derived from an EMBL/GenBank/DDBJ whole genome shotgun (WGS) entry which is preliminary data.</text>
</comment>
<reference evidence="3" key="1">
    <citation type="journal article" date="2019" name="Int. J. Syst. Evol. Microbiol.">
        <title>The Global Catalogue of Microorganisms (GCM) 10K type strain sequencing project: providing services to taxonomists for standard genome sequencing and annotation.</title>
        <authorList>
            <consortium name="The Broad Institute Genomics Platform"/>
            <consortium name="The Broad Institute Genome Sequencing Center for Infectious Disease"/>
            <person name="Wu L."/>
            <person name="Ma J."/>
        </authorList>
    </citation>
    <scope>NUCLEOTIDE SEQUENCE [LARGE SCALE GENOMIC DNA]</scope>
    <source>
        <strain evidence="3">CGMCC 1.12478</strain>
    </source>
</reference>